<dbReference type="PANTHER" id="PTHR23514:SF13">
    <property type="entry name" value="INNER MEMBRANE PROTEIN YBJJ"/>
    <property type="match status" value="1"/>
</dbReference>
<dbReference type="InterPro" id="IPR051788">
    <property type="entry name" value="MFS_Transporter"/>
</dbReference>
<feature type="domain" description="Major facilitator superfamily (MFS) profile" evidence="6">
    <location>
        <begin position="218"/>
        <end position="394"/>
    </location>
</feature>
<feature type="transmembrane region" description="Helical" evidence="5">
    <location>
        <begin position="310"/>
        <end position="330"/>
    </location>
</feature>
<proteinExistence type="predicted"/>
<feature type="transmembrane region" description="Helical" evidence="5">
    <location>
        <begin position="218"/>
        <end position="241"/>
    </location>
</feature>
<gene>
    <name evidence="7" type="ORF">EGI31_18275</name>
</gene>
<dbReference type="Proteomes" id="UP001204144">
    <property type="component" value="Unassembled WGS sequence"/>
</dbReference>
<keyword evidence="8" id="KW-1185">Reference proteome</keyword>
<feature type="transmembrane region" description="Helical" evidence="5">
    <location>
        <begin position="152"/>
        <end position="173"/>
    </location>
</feature>
<dbReference type="PANTHER" id="PTHR23514">
    <property type="entry name" value="BYPASS OF STOP CODON PROTEIN 6"/>
    <property type="match status" value="1"/>
</dbReference>
<comment type="caution">
    <text evidence="7">The sequence shown here is derived from an EMBL/GenBank/DDBJ whole genome shotgun (WGS) entry which is preliminary data.</text>
</comment>
<feature type="transmembrane region" description="Helical" evidence="5">
    <location>
        <begin position="253"/>
        <end position="272"/>
    </location>
</feature>
<protein>
    <submittedName>
        <fullName evidence="7">MFS transporter</fullName>
    </submittedName>
</protein>
<accession>A0AAE3H633</accession>
<feature type="transmembrane region" description="Helical" evidence="5">
    <location>
        <begin position="89"/>
        <end position="106"/>
    </location>
</feature>
<sequence>MTIASQQLDRGLATNIESTRSRIRWAVSAFYFFQGLCFASWASRIPDIKTALQLSDGAMGSILFALPAGQMLTMPFSGYLTTKYGSKRIMRFAPPFYAIGMVMLSLASSPFQLALCLFFFGVAGNLSNIAINTQGVTAEKMYHRPIMASLHGSWSLAGFVGALIGLLMGMLSVTPTNHFLIVSAISILATVVNSRYLLEEVNTTQEKKKFFTKPDSFLLSLGVIGFFAMSCEGAMFDWSGVYFKDIVGATGGWVSLGYAAFMVMMTAGRFIGNKLVSAFGKRRLMQINGLLIAAGLLIAILFPYVPSATLGFLLVGLGVSTNIPNVFSLAGSHKTVSASTALASISSISYLGFLLGPPMIGYVSEVFNLRISYLLIAVFGLMISVMVTRLKAVR</sequence>
<dbReference type="RefSeq" id="WP_255038569.1">
    <property type="nucleotide sequence ID" value="NZ_RJUF01000177.1"/>
</dbReference>
<dbReference type="EMBL" id="RJUF01000177">
    <property type="protein sequence ID" value="MCP9764885.1"/>
    <property type="molecule type" value="Genomic_DNA"/>
</dbReference>
<dbReference type="InterPro" id="IPR036259">
    <property type="entry name" value="MFS_trans_sf"/>
</dbReference>
<organism evidence="7 8">
    <name type="scientific">Lacihabitans soyangensis</name>
    <dbReference type="NCBI Taxonomy" id="869394"/>
    <lineage>
        <taxon>Bacteria</taxon>
        <taxon>Pseudomonadati</taxon>
        <taxon>Bacteroidota</taxon>
        <taxon>Cytophagia</taxon>
        <taxon>Cytophagales</taxon>
        <taxon>Leadbetterellaceae</taxon>
        <taxon>Lacihabitans</taxon>
    </lineage>
</organism>
<feature type="transmembrane region" description="Helical" evidence="5">
    <location>
        <begin position="284"/>
        <end position="304"/>
    </location>
</feature>
<comment type="subcellular location">
    <subcellularLocation>
        <location evidence="1">Membrane</location>
        <topology evidence="1">Multi-pass membrane protein</topology>
    </subcellularLocation>
</comment>
<feature type="transmembrane region" description="Helical" evidence="5">
    <location>
        <begin position="23"/>
        <end position="42"/>
    </location>
</feature>
<dbReference type="CDD" id="cd17393">
    <property type="entry name" value="MFS_MosC_like"/>
    <property type="match status" value="1"/>
</dbReference>
<dbReference type="Gene3D" id="1.20.1250.20">
    <property type="entry name" value="MFS general substrate transporter like domains"/>
    <property type="match status" value="1"/>
</dbReference>
<name>A0AAE3H633_9BACT</name>
<feature type="transmembrane region" description="Helical" evidence="5">
    <location>
        <begin position="62"/>
        <end position="82"/>
    </location>
</feature>
<reference evidence="7 8" key="1">
    <citation type="submission" date="2018-11" db="EMBL/GenBank/DDBJ databases">
        <title>Novel bacteria species description.</title>
        <authorList>
            <person name="Han J.-H."/>
        </authorList>
    </citation>
    <scope>NUCLEOTIDE SEQUENCE [LARGE SCALE GENOMIC DNA]</scope>
    <source>
        <strain evidence="7 8">KCTC23259</strain>
    </source>
</reference>
<keyword evidence="4 5" id="KW-0472">Membrane</keyword>
<feature type="transmembrane region" description="Helical" evidence="5">
    <location>
        <begin position="370"/>
        <end position="390"/>
    </location>
</feature>
<feature type="transmembrane region" description="Helical" evidence="5">
    <location>
        <begin position="179"/>
        <end position="198"/>
    </location>
</feature>
<evidence type="ECO:0000256" key="5">
    <source>
        <dbReference type="SAM" id="Phobius"/>
    </source>
</evidence>
<evidence type="ECO:0000313" key="7">
    <source>
        <dbReference type="EMBL" id="MCP9764885.1"/>
    </source>
</evidence>
<keyword evidence="2 5" id="KW-0812">Transmembrane</keyword>
<evidence type="ECO:0000256" key="3">
    <source>
        <dbReference type="ARBA" id="ARBA00022989"/>
    </source>
</evidence>
<evidence type="ECO:0000256" key="4">
    <source>
        <dbReference type="ARBA" id="ARBA00023136"/>
    </source>
</evidence>
<dbReference type="PROSITE" id="PS50850">
    <property type="entry name" value="MFS"/>
    <property type="match status" value="1"/>
</dbReference>
<evidence type="ECO:0000259" key="6">
    <source>
        <dbReference type="PROSITE" id="PS50850"/>
    </source>
</evidence>
<evidence type="ECO:0000256" key="1">
    <source>
        <dbReference type="ARBA" id="ARBA00004141"/>
    </source>
</evidence>
<dbReference type="Pfam" id="PF07690">
    <property type="entry name" value="MFS_1"/>
    <property type="match status" value="1"/>
</dbReference>
<dbReference type="GO" id="GO:0022857">
    <property type="term" value="F:transmembrane transporter activity"/>
    <property type="evidence" value="ECO:0007669"/>
    <property type="project" value="InterPro"/>
</dbReference>
<dbReference type="InterPro" id="IPR011701">
    <property type="entry name" value="MFS"/>
</dbReference>
<evidence type="ECO:0000256" key="2">
    <source>
        <dbReference type="ARBA" id="ARBA00022692"/>
    </source>
</evidence>
<dbReference type="GO" id="GO:0016020">
    <property type="term" value="C:membrane"/>
    <property type="evidence" value="ECO:0007669"/>
    <property type="project" value="UniProtKB-SubCell"/>
</dbReference>
<dbReference type="InterPro" id="IPR020846">
    <property type="entry name" value="MFS_dom"/>
</dbReference>
<keyword evidence="3 5" id="KW-1133">Transmembrane helix</keyword>
<feature type="transmembrane region" description="Helical" evidence="5">
    <location>
        <begin position="112"/>
        <end position="131"/>
    </location>
</feature>
<evidence type="ECO:0000313" key="8">
    <source>
        <dbReference type="Proteomes" id="UP001204144"/>
    </source>
</evidence>
<dbReference type="AlphaFoldDB" id="A0AAE3H633"/>
<feature type="transmembrane region" description="Helical" evidence="5">
    <location>
        <begin position="342"/>
        <end position="364"/>
    </location>
</feature>
<dbReference type="SUPFAM" id="SSF103473">
    <property type="entry name" value="MFS general substrate transporter"/>
    <property type="match status" value="1"/>
</dbReference>